<keyword evidence="2" id="KW-1185">Reference proteome</keyword>
<accession>A0A7R8UUS8</accession>
<dbReference type="InParanoid" id="A0A7R8UUS8"/>
<organism evidence="1 2">
    <name type="scientific">Hermetia illucens</name>
    <name type="common">Black soldier fly</name>
    <dbReference type="NCBI Taxonomy" id="343691"/>
    <lineage>
        <taxon>Eukaryota</taxon>
        <taxon>Metazoa</taxon>
        <taxon>Ecdysozoa</taxon>
        <taxon>Arthropoda</taxon>
        <taxon>Hexapoda</taxon>
        <taxon>Insecta</taxon>
        <taxon>Pterygota</taxon>
        <taxon>Neoptera</taxon>
        <taxon>Endopterygota</taxon>
        <taxon>Diptera</taxon>
        <taxon>Brachycera</taxon>
        <taxon>Stratiomyomorpha</taxon>
        <taxon>Stratiomyidae</taxon>
        <taxon>Hermetiinae</taxon>
        <taxon>Hermetia</taxon>
    </lineage>
</organism>
<gene>
    <name evidence="1" type="ORF">HERILL_LOCUS10200</name>
</gene>
<sequence>MVIVLVSLKCGPFEEKLEKDILASMISRIFSKLNLYEHSFLKMYPPTFYQMICRPFYSIEYQSVRSNDALLQLKAGLEGIFFFRCLHLDQIGNAEKNLRNQFA</sequence>
<proteinExistence type="predicted"/>
<protein>
    <submittedName>
        <fullName evidence="1">Uncharacterized protein</fullName>
    </submittedName>
</protein>
<dbReference type="AlphaFoldDB" id="A0A7R8UUS8"/>
<dbReference type="Proteomes" id="UP000594454">
    <property type="component" value="Chromosome 4"/>
</dbReference>
<evidence type="ECO:0000313" key="2">
    <source>
        <dbReference type="Proteomes" id="UP000594454"/>
    </source>
</evidence>
<name>A0A7R8UUS8_HERIL</name>
<reference evidence="1 2" key="1">
    <citation type="submission" date="2020-11" db="EMBL/GenBank/DDBJ databases">
        <authorList>
            <person name="Wallbank WR R."/>
            <person name="Pardo Diaz C."/>
            <person name="Kozak K."/>
            <person name="Martin S."/>
            <person name="Jiggins C."/>
            <person name="Moest M."/>
            <person name="Warren A I."/>
            <person name="Generalovic N T."/>
            <person name="Byers J.R.P. K."/>
            <person name="Montejo-Kovacevich G."/>
            <person name="Yen C E."/>
        </authorList>
    </citation>
    <scope>NUCLEOTIDE SEQUENCE [LARGE SCALE GENOMIC DNA]</scope>
</reference>
<evidence type="ECO:0000313" key="1">
    <source>
        <dbReference type="EMBL" id="CAD7087495.1"/>
    </source>
</evidence>
<dbReference type="EMBL" id="LR899012">
    <property type="protein sequence ID" value="CAD7087495.1"/>
    <property type="molecule type" value="Genomic_DNA"/>
</dbReference>